<evidence type="ECO:0000313" key="6">
    <source>
        <dbReference type="EMBL" id="KCZ90522.1"/>
    </source>
</evidence>
<evidence type="ECO:0000256" key="1">
    <source>
        <dbReference type="ARBA" id="ARBA00023015"/>
    </source>
</evidence>
<feature type="region of interest" description="Disordered" evidence="4">
    <location>
        <begin position="1"/>
        <end position="20"/>
    </location>
</feature>
<name>A0A059FIV8_9PROT</name>
<sequence>MERSMTKMPETAKNLPDTAGADKVDIGGRVLHWPRNPPETRVSSSLLAAVNAWIETQGGGEGLFPTQIESVHIVRSFEARMPMRQVYRPSLCIALQGAKEILFGDDVFRYGAMECLAVGLDLPASGRVVEASSDVPYIGITLDLDMAILRDVLGYLETLPVPASGSGPCLFVATADQTLADCLQRLIRLLQTPEAIPILYPAIMREICYWLLTSPNGGELRNLALPETNSDRVARVIHLLHANFAQTLRVEQLAETARMSASSFHHHFKALTSMTPLQYQKQLRLLEARRVMVTEAASVAEAAYQVGYESPSQFSREYSRMFGVAPKQDVLNLQRQYKVYADRKVQTA</sequence>
<dbReference type="GO" id="GO:0003700">
    <property type="term" value="F:DNA-binding transcription factor activity"/>
    <property type="evidence" value="ECO:0007669"/>
    <property type="project" value="InterPro"/>
</dbReference>
<protein>
    <submittedName>
        <fullName evidence="6">AraC family transcriptional regulator</fullName>
    </submittedName>
</protein>
<dbReference type="PANTHER" id="PTHR43436:SF1">
    <property type="entry name" value="TRANSCRIPTIONAL REGULATORY PROTEIN"/>
    <property type="match status" value="1"/>
</dbReference>
<accession>A0A059FIV8</accession>
<dbReference type="EMBL" id="ARYI01000012">
    <property type="protein sequence ID" value="KCZ90522.1"/>
    <property type="molecule type" value="Genomic_DNA"/>
</dbReference>
<evidence type="ECO:0000256" key="2">
    <source>
        <dbReference type="ARBA" id="ARBA00023125"/>
    </source>
</evidence>
<dbReference type="SMART" id="SM00342">
    <property type="entry name" value="HTH_ARAC"/>
    <property type="match status" value="1"/>
</dbReference>
<gene>
    <name evidence="6" type="ORF">HHI_13325</name>
</gene>
<dbReference type="SUPFAM" id="SSF46689">
    <property type="entry name" value="Homeodomain-like"/>
    <property type="match status" value="2"/>
</dbReference>
<dbReference type="InterPro" id="IPR009594">
    <property type="entry name" value="Tscrpt_reg_HTH_AraC_N"/>
</dbReference>
<keyword evidence="1" id="KW-0805">Transcription regulation</keyword>
<dbReference type="PROSITE" id="PS01124">
    <property type="entry name" value="HTH_ARAC_FAMILY_2"/>
    <property type="match status" value="1"/>
</dbReference>
<dbReference type="InterPro" id="IPR018060">
    <property type="entry name" value="HTH_AraC"/>
</dbReference>
<evidence type="ECO:0000313" key="7">
    <source>
        <dbReference type="Proteomes" id="UP000025061"/>
    </source>
</evidence>
<reference evidence="6 7" key="1">
    <citation type="submission" date="2013-04" db="EMBL/GenBank/DDBJ databases">
        <title>Hyphomonas hirschiana VP5 Genome Sequencing.</title>
        <authorList>
            <person name="Lai Q."/>
            <person name="Shao Z."/>
        </authorList>
    </citation>
    <scope>NUCLEOTIDE SEQUENCE [LARGE SCALE GENOMIC DNA]</scope>
    <source>
        <strain evidence="6 7">VP5</strain>
    </source>
</reference>
<evidence type="ECO:0000259" key="5">
    <source>
        <dbReference type="PROSITE" id="PS01124"/>
    </source>
</evidence>
<dbReference type="Pfam" id="PF12833">
    <property type="entry name" value="HTH_18"/>
    <property type="match status" value="1"/>
</dbReference>
<evidence type="ECO:0000256" key="4">
    <source>
        <dbReference type="SAM" id="MobiDB-lite"/>
    </source>
</evidence>
<proteinExistence type="predicted"/>
<dbReference type="AlphaFoldDB" id="A0A059FIV8"/>
<dbReference type="InterPro" id="IPR009057">
    <property type="entry name" value="Homeodomain-like_sf"/>
</dbReference>
<dbReference type="InterPro" id="IPR018062">
    <property type="entry name" value="HTH_AraC-typ_CS"/>
</dbReference>
<dbReference type="PATRIC" id="fig|1280951.3.peg.2684"/>
<dbReference type="GO" id="GO:0043565">
    <property type="term" value="F:sequence-specific DNA binding"/>
    <property type="evidence" value="ECO:0007669"/>
    <property type="project" value="InterPro"/>
</dbReference>
<dbReference type="Proteomes" id="UP000025061">
    <property type="component" value="Unassembled WGS sequence"/>
</dbReference>
<keyword evidence="7" id="KW-1185">Reference proteome</keyword>
<dbReference type="PROSITE" id="PS00041">
    <property type="entry name" value="HTH_ARAC_FAMILY_1"/>
    <property type="match status" value="1"/>
</dbReference>
<keyword evidence="2" id="KW-0238">DNA-binding</keyword>
<feature type="domain" description="HTH araC/xylS-type" evidence="5">
    <location>
        <begin position="234"/>
        <end position="332"/>
    </location>
</feature>
<comment type="caution">
    <text evidence="6">The sequence shown here is derived from an EMBL/GenBank/DDBJ whole genome shotgun (WGS) entry which is preliminary data.</text>
</comment>
<organism evidence="6 7">
    <name type="scientific">Hyphomonas hirschiana VP5</name>
    <dbReference type="NCBI Taxonomy" id="1280951"/>
    <lineage>
        <taxon>Bacteria</taxon>
        <taxon>Pseudomonadati</taxon>
        <taxon>Pseudomonadota</taxon>
        <taxon>Alphaproteobacteria</taxon>
        <taxon>Hyphomonadales</taxon>
        <taxon>Hyphomonadaceae</taxon>
        <taxon>Hyphomonas</taxon>
    </lineage>
</organism>
<dbReference type="PANTHER" id="PTHR43436">
    <property type="entry name" value="ARAC-FAMILY TRANSCRIPTIONAL REGULATOR"/>
    <property type="match status" value="1"/>
</dbReference>
<dbReference type="Gene3D" id="1.10.10.60">
    <property type="entry name" value="Homeodomain-like"/>
    <property type="match status" value="2"/>
</dbReference>
<evidence type="ECO:0000256" key="3">
    <source>
        <dbReference type="ARBA" id="ARBA00023163"/>
    </source>
</evidence>
<dbReference type="Pfam" id="PF06719">
    <property type="entry name" value="AraC_N"/>
    <property type="match status" value="1"/>
</dbReference>
<keyword evidence="3" id="KW-0804">Transcription</keyword>